<name>A0A4U7B648_9PEZI</name>
<feature type="compositionally biased region" description="Basic and acidic residues" evidence="1">
    <location>
        <begin position="82"/>
        <end position="93"/>
    </location>
</feature>
<comment type="caution">
    <text evidence="2">The sequence shown here is derived from an EMBL/GenBank/DDBJ whole genome shotgun (WGS) entry which is preliminary data.</text>
</comment>
<dbReference type="Proteomes" id="UP000308133">
    <property type="component" value="Unassembled WGS sequence"/>
</dbReference>
<evidence type="ECO:0000313" key="2">
    <source>
        <dbReference type="EMBL" id="TKX25051.1"/>
    </source>
</evidence>
<dbReference type="EMBL" id="PTQR01000033">
    <property type="protein sequence ID" value="TKX25051.1"/>
    <property type="molecule type" value="Genomic_DNA"/>
</dbReference>
<accession>A0A4U7B648</accession>
<evidence type="ECO:0000256" key="1">
    <source>
        <dbReference type="SAM" id="MobiDB-lite"/>
    </source>
</evidence>
<gene>
    <name evidence="2" type="ORF">C1H76_2707</name>
</gene>
<feature type="region of interest" description="Disordered" evidence="1">
    <location>
        <begin position="80"/>
        <end position="103"/>
    </location>
</feature>
<evidence type="ECO:0000313" key="3">
    <source>
        <dbReference type="Proteomes" id="UP000308133"/>
    </source>
</evidence>
<organism evidence="2 3">
    <name type="scientific">Elsinoe australis</name>
    <dbReference type="NCBI Taxonomy" id="40998"/>
    <lineage>
        <taxon>Eukaryota</taxon>
        <taxon>Fungi</taxon>
        <taxon>Dikarya</taxon>
        <taxon>Ascomycota</taxon>
        <taxon>Pezizomycotina</taxon>
        <taxon>Dothideomycetes</taxon>
        <taxon>Dothideomycetidae</taxon>
        <taxon>Myriangiales</taxon>
        <taxon>Elsinoaceae</taxon>
        <taxon>Elsinoe</taxon>
    </lineage>
</organism>
<dbReference type="AlphaFoldDB" id="A0A4U7B648"/>
<protein>
    <submittedName>
        <fullName evidence="2">Uncharacterized protein</fullName>
    </submittedName>
</protein>
<proteinExistence type="predicted"/>
<reference evidence="2 3" key="1">
    <citation type="submission" date="2018-02" db="EMBL/GenBank/DDBJ databases">
        <title>Draft genome sequences of Elsinoe sp., causing black scab on jojoba.</title>
        <authorList>
            <person name="Stodart B."/>
            <person name="Jeffress S."/>
            <person name="Ash G."/>
            <person name="Arun Chinnappa K."/>
        </authorList>
    </citation>
    <scope>NUCLEOTIDE SEQUENCE [LARGE SCALE GENOMIC DNA]</scope>
    <source>
        <strain evidence="2 3">Hillstone_2</strain>
    </source>
</reference>
<sequence length="103" mass="11696">MASTSAEAQAAVAFLNEALLGYEERLSKLQKPVSGVDLSASIDQIFPSEHEPDTTGSKHNRLWLLDQQRLHDHQLWAAARNETPERREERSRGLEQMLKKAMK</sequence>